<keyword evidence="9" id="KW-1185">Reference proteome</keyword>
<dbReference type="PANTHER" id="PTHR30038:SF7">
    <property type="entry name" value="TUNGSTEN-CONTAINING GLYCERALDEHYDE-3-PHOSPHATE:FERREDOXIN OXIDOREDUCTASE"/>
    <property type="match status" value="1"/>
</dbReference>
<dbReference type="InterPro" id="IPR001203">
    <property type="entry name" value="OxRdtase_Ald_Fedxn_C"/>
</dbReference>
<dbReference type="SUPFAM" id="SSF56228">
    <property type="entry name" value="Aldehyde ferredoxin oxidoreductase, N-terminal domain"/>
    <property type="match status" value="1"/>
</dbReference>
<dbReference type="Pfam" id="PF02730">
    <property type="entry name" value="AFOR_N"/>
    <property type="match status" value="1"/>
</dbReference>
<dbReference type="EMBL" id="DF820477">
    <property type="protein sequence ID" value="GAK61178.1"/>
    <property type="molecule type" value="Genomic_DNA"/>
</dbReference>
<dbReference type="eggNOG" id="COG2414">
    <property type="taxonomic scope" value="Bacteria"/>
</dbReference>
<reference evidence="8" key="1">
    <citation type="journal article" date="2015" name="PeerJ">
        <title>First genomic representation of candidate bacterial phylum KSB3 points to enhanced environmental sensing as a trigger of wastewater bulking.</title>
        <authorList>
            <person name="Sekiguchi Y."/>
            <person name="Ohashi A."/>
            <person name="Parks D.H."/>
            <person name="Yamauchi T."/>
            <person name="Tyson G.W."/>
            <person name="Hugenholtz P."/>
        </authorList>
    </citation>
    <scope>NUCLEOTIDE SEQUENCE [LARGE SCALE GENOMIC DNA]</scope>
</reference>
<dbReference type="PANTHER" id="PTHR30038">
    <property type="entry name" value="ALDEHYDE FERREDOXIN OXIDOREDUCTASE"/>
    <property type="match status" value="1"/>
</dbReference>
<dbReference type="Gene3D" id="1.10.569.10">
    <property type="entry name" value="Aldehyde Ferredoxin Oxidoreductase Protein, subunit A, domain 2"/>
    <property type="match status" value="1"/>
</dbReference>
<dbReference type="InterPro" id="IPR013984">
    <property type="entry name" value="Ald_Fedxn_OxRdtase_dom2"/>
</dbReference>
<dbReference type="InterPro" id="IPR036021">
    <property type="entry name" value="Tungsten_al_ferr_oxy-like_C"/>
</dbReference>
<evidence type="ECO:0000256" key="3">
    <source>
        <dbReference type="ARBA" id="ARBA00022485"/>
    </source>
</evidence>
<evidence type="ECO:0000259" key="7">
    <source>
        <dbReference type="SMART" id="SM00790"/>
    </source>
</evidence>
<gene>
    <name evidence="8" type="ORF">U27_01077</name>
</gene>
<accession>A0A081C9C3</accession>
<dbReference type="HOGENOM" id="CLU_440510_0_0_0"/>
<dbReference type="GO" id="GO:0051539">
    <property type="term" value="F:4 iron, 4 sulfur cluster binding"/>
    <property type="evidence" value="ECO:0007669"/>
    <property type="project" value="UniProtKB-KW"/>
</dbReference>
<evidence type="ECO:0000313" key="8">
    <source>
        <dbReference type="EMBL" id="GAK61178.1"/>
    </source>
</evidence>
<dbReference type="Proteomes" id="UP000030661">
    <property type="component" value="Unassembled WGS sequence"/>
</dbReference>
<comment type="cofactor">
    <cofactor evidence="1">
        <name>[4Fe-4S] cluster</name>
        <dbReference type="ChEBI" id="CHEBI:49883"/>
    </cofactor>
</comment>
<keyword evidence="5" id="KW-0408">Iron</keyword>
<evidence type="ECO:0000256" key="2">
    <source>
        <dbReference type="ARBA" id="ARBA00011032"/>
    </source>
</evidence>
<dbReference type="GO" id="GO:0016625">
    <property type="term" value="F:oxidoreductase activity, acting on the aldehyde or oxo group of donors, iron-sulfur protein as acceptor"/>
    <property type="evidence" value="ECO:0007669"/>
    <property type="project" value="InterPro"/>
</dbReference>
<dbReference type="InterPro" id="IPR013983">
    <property type="entry name" value="Ald_Fedxn_OxRdtase_N"/>
</dbReference>
<dbReference type="GO" id="GO:0046872">
    <property type="term" value="F:metal ion binding"/>
    <property type="evidence" value="ECO:0007669"/>
    <property type="project" value="UniProtKB-KW"/>
</dbReference>
<evidence type="ECO:0000256" key="6">
    <source>
        <dbReference type="ARBA" id="ARBA00023014"/>
    </source>
</evidence>
<dbReference type="SMART" id="SM00790">
    <property type="entry name" value="AFOR_N"/>
    <property type="match status" value="1"/>
</dbReference>
<dbReference type="GO" id="GO:0009055">
    <property type="term" value="F:electron transfer activity"/>
    <property type="evidence" value="ECO:0007669"/>
    <property type="project" value="InterPro"/>
</dbReference>
<keyword evidence="3" id="KW-0004">4Fe-4S</keyword>
<evidence type="ECO:0000256" key="1">
    <source>
        <dbReference type="ARBA" id="ARBA00001966"/>
    </source>
</evidence>
<comment type="similarity">
    <text evidence="2">Belongs to the AOR/FOR family.</text>
</comment>
<evidence type="ECO:0000256" key="4">
    <source>
        <dbReference type="ARBA" id="ARBA00022723"/>
    </source>
</evidence>
<dbReference type="STRING" id="1499967.U27_01077"/>
<organism evidence="8">
    <name type="scientific">Vecturithrix granuli</name>
    <dbReference type="NCBI Taxonomy" id="1499967"/>
    <lineage>
        <taxon>Bacteria</taxon>
        <taxon>Candidatus Moduliflexota</taxon>
        <taxon>Candidatus Vecturitrichia</taxon>
        <taxon>Candidatus Vecturitrichales</taxon>
        <taxon>Candidatus Vecturitrichaceae</taxon>
        <taxon>Candidatus Vecturithrix</taxon>
    </lineage>
</organism>
<dbReference type="AlphaFoldDB" id="A0A081C9C3"/>
<sequence length="624" mass="70646">MQAHQKVLFVDASTGFYRMQRYNLGDFFGPVDLGLHLAGKYNSLNIGTGLLAGSIFPGSNRLIFTGFSLCWGGFYISSMGGAGLVFDNLGINMVSILGKAPSPSILYLNRVHGEEVQVEMVPVNVDQVWKQGRGGMYGLTDHVFDRFADRYSNDPRILAVGPAAQATDFGALCSAPISKGELSNVDTWAGRGGFGSKLLQIHGIAAIIYGGTYVDEDFRDRNVADQWFEQRYNKKMAAKDMEATAKYRFEPNFETGGTFGVNFATLGGQIIAFNYRSMYMPEDERLAIHDKLIVKHYLRQFNEETIKPKKQRTCGEPCVAVCKKMHNEFKKDYEPYQTMGPLTGIFDQRAAERLNHHADMYGFDAISVGGVLAWLMECLSENLLSPEELGVTATPVFAPDGFAVETDSIHNAELGVALLDAIIEQRGLLNLEQGARKFARQLAREKGKAVLDPFVYVSYARKGWMVPNQYWTPGALSPMAIMGKYYMYYGSDFYPPRELGRQNAERLRQELLLDNIGICRFHRKWAEEMIPEIVESLYGMKEQYLENNAITASRINSRNSSIFWESERNIDFIYTFLKRKQVVENNTDAELLQWIAYFEKDRQEAALSFWYEVHKGIQESLREF</sequence>
<keyword evidence="4" id="KW-0479">Metal-binding</keyword>
<dbReference type="InterPro" id="IPR036503">
    <property type="entry name" value="Ald_Fedxn_OxRdtase_N_sf"/>
</dbReference>
<dbReference type="Pfam" id="PF01314">
    <property type="entry name" value="AFOR_C"/>
    <property type="match status" value="1"/>
</dbReference>
<protein>
    <submittedName>
        <fullName evidence="8">Aldehyde ferredoxin oxidoreductase</fullName>
    </submittedName>
</protein>
<dbReference type="InterPro" id="IPR051919">
    <property type="entry name" value="W-dependent_AOR"/>
</dbReference>
<proteinExistence type="inferred from homology"/>
<evidence type="ECO:0000313" key="9">
    <source>
        <dbReference type="Proteomes" id="UP000030661"/>
    </source>
</evidence>
<evidence type="ECO:0000256" key="5">
    <source>
        <dbReference type="ARBA" id="ARBA00023004"/>
    </source>
</evidence>
<feature type="domain" description="Aldehyde ferredoxin oxidoreductase N-terminal" evidence="7">
    <location>
        <begin position="4"/>
        <end position="213"/>
    </location>
</feature>
<dbReference type="SUPFAM" id="SSF48310">
    <property type="entry name" value="Aldehyde ferredoxin oxidoreductase, C-terminal domains"/>
    <property type="match status" value="1"/>
</dbReference>
<name>A0A081C9C3_VECG1</name>
<keyword evidence="6" id="KW-0411">Iron-sulfur</keyword>
<dbReference type="Gene3D" id="3.60.9.10">
    <property type="entry name" value="Aldehyde ferredoxin oxidoreductase, N-terminal domain"/>
    <property type="match status" value="1"/>
</dbReference>